<dbReference type="EMBL" id="DF933809">
    <property type="protein sequence ID" value="GAM33707.1"/>
    <property type="molecule type" value="Genomic_DNA"/>
</dbReference>
<sequence length="257" mass="28846">MKNSVQNIQLAIYATILSLTLVWLIFAVADTAALALREWEFLPCVTGPRHHHHHISSDQHQHQQPPPFKIKYLEFIDDDEIEEEEKGDSSAQNVIMPPVTGGDTSNLIVSDLLVKTPKINVFASLTRDFHPTASRLNDKSQNTTVLAPLNSAINALPRKPWEDPEDYKHFGEAQAYKGDEGRDRAQRNLQRFVEAHLVPVSPWREGEEVETVGGGKVKWVKEGDTVFIEPGHIEVDSTASEVSNGNVWVLKGVINYR</sequence>
<dbReference type="Proteomes" id="UP000053095">
    <property type="component" value="Unassembled WGS sequence"/>
</dbReference>
<organism evidence="3 4">
    <name type="scientific">Talaromyces pinophilus</name>
    <name type="common">Penicillium pinophilum</name>
    <dbReference type="NCBI Taxonomy" id="128442"/>
    <lineage>
        <taxon>Eukaryota</taxon>
        <taxon>Fungi</taxon>
        <taxon>Dikarya</taxon>
        <taxon>Ascomycota</taxon>
        <taxon>Pezizomycotina</taxon>
        <taxon>Eurotiomycetes</taxon>
        <taxon>Eurotiomycetidae</taxon>
        <taxon>Eurotiales</taxon>
        <taxon>Trichocomaceae</taxon>
        <taxon>Talaromyces</taxon>
        <taxon>Talaromyces sect. Talaromyces</taxon>
    </lineage>
</organism>
<dbReference type="PANTHER" id="PTHR28156">
    <property type="entry name" value="FAS1 DOMAIN-CONTAINING PROTEIN YDR262W"/>
    <property type="match status" value="1"/>
</dbReference>
<evidence type="ECO:0000313" key="4">
    <source>
        <dbReference type="Proteomes" id="UP000053095"/>
    </source>
</evidence>
<keyword evidence="4" id="KW-1185">Reference proteome</keyword>
<dbReference type="Gene3D" id="2.30.180.10">
    <property type="entry name" value="FAS1 domain"/>
    <property type="match status" value="1"/>
</dbReference>
<proteinExistence type="predicted"/>
<dbReference type="SUPFAM" id="SSF82153">
    <property type="entry name" value="FAS1 domain"/>
    <property type="match status" value="1"/>
</dbReference>
<feature type="domain" description="FAS1" evidence="2">
    <location>
        <begin position="106"/>
        <end position="254"/>
    </location>
</feature>
<accession>A0A698XL98</accession>
<dbReference type="PANTHER" id="PTHR28156:SF1">
    <property type="entry name" value="FAS1 DOMAIN-CONTAINING PROTEIN YDR262W"/>
    <property type="match status" value="1"/>
</dbReference>
<evidence type="ECO:0000256" key="1">
    <source>
        <dbReference type="ARBA" id="ARBA00022729"/>
    </source>
</evidence>
<dbReference type="AlphaFoldDB" id="A0A698XL98"/>
<name>A0A698XL98_TALPI</name>
<reference evidence="4" key="1">
    <citation type="journal article" date="2015" name="Genome Announc.">
        <title>Draft genome sequence of Talaromyces cellulolyticus strain Y-94, a source of lignocellulosic biomass-degrading enzymes.</title>
        <authorList>
            <person name="Fujii T."/>
            <person name="Koike H."/>
            <person name="Sawayama S."/>
            <person name="Yano S."/>
            <person name="Inoue H."/>
        </authorList>
    </citation>
    <scope>NUCLEOTIDE SEQUENCE [LARGE SCALE GENOMIC DNA]</scope>
    <source>
        <strain evidence="4">Y-94</strain>
    </source>
</reference>
<keyword evidence="1" id="KW-0732">Signal</keyword>
<gene>
    <name evidence="3" type="ORF">TCE0_013r00810</name>
</gene>
<evidence type="ECO:0000313" key="3">
    <source>
        <dbReference type="EMBL" id="GAM33707.1"/>
    </source>
</evidence>
<evidence type="ECO:0000259" key="2">
    <source>
        <dbReference type="PROSITE" id="PS50213"/>
    </source>
</evidence>
<dbReference type="Pfam" id="PF02469">
    <property type="entry name" value="Fasciclin"/>
    <property type="match status" value="1"/>
</dbReference>
<protein>
    <recommendedName>
        <fullName evidence="2">FAS1 domain-containing protein</fullName>
    </recommendedName>
</protein>
<dbReference type="PROSITE" id="PS50213">
    <property type="entry name" value="FAS1"/>
    <property type="match status" value="1"/>
</dbReference>
<dbReference type="InterPro" id="IPR040200">
    <property type="entry name" value="Mug57-like"/>
</dbReference>
<dbReference type="InterPro" id="IPR036378">
    <property type="entry name" value="FAS1_dom_sf"/>
</dbReference>
<dbReference type="InterPro" id="IPR000782">
    <property type="entry name" value="FAS1_domain"/>
</dbReference>